<feature type="region of interest" description="Disordered" evidence="1">
    <location>
        <begin position="1"/>
        <end position="27"/>
    </location>
</feature>
<proteinExistence type="predicted"/>
<dbReference type="AlphaFoldDB" id="A0A8H8CLT3"/>
<accession>A0A8H8CLT3</accession>
<feature type="region of interest" description="Disordered" evidence="1">
    <location>
        <begin position="73"/>
        <end position="110"/>
    </location>
</feature>
<comment type="caution">
    <text evidence="2">The sequence shown here is derived from an EMBL/GenBank/DDBJ whole genome shotgun (WGS) entry which is preliminary data.</text>
</comment>
<organism evidence="2">
    <name type="scientific">Psilocybe cubensis</name>
    <name type="common">Psychedelic mushroom</name>
    <name type="synonym">Stropharia cubensis</name>
    <dbReference type="NCBI Taxonomy" id="181762"/>
    <lineage>
        <taxon>Eukaryota</taxon>
        <taxon>Fungi</taxon>
        <taxon>Dikarya</taxon>
        <taxon>Basidiomycota</taxon>
        <taxon>Agaricomycotina</taxon>
        <taxon>Agaricomycetes</taxon>
        <taxon>Agaricomycetidae</taxon>
        <taxon>Agaricales</taxon>
        <taxon>Agaricineae</taxon>
        <taxon>Strophariaceae</taxon>
        <taxon>Psilocybe</taxon>
    </lineage>
</organism>
<name>A0A8H8CLT3_PSICU</name>
<reference evidence="2" key="1">
    <citation type="submission" date="2021-02" db="EMBL/GenBank/DDBJ databases">
        <title>Psilocybe cubensis genome.</title>
        <authorList>
            <person name="Mckernan K.J."/>
            <person name="Crawford S."/>
            <person name="Trippe A."/>
            <person name="Kane L.T."/>
            <person name="Mclaughlin S."/>
        </authorList>
    </citation>
    <scope>NUCLEOTIDE SEQUENCE [LARGE SCALE GENOMIC DNA]</scope>
    <source>
        <strain evidence="2">MGC-MH-2018</strain>
    </source>
</reference>
<evidence type="ECO:0000256" key="1">
    <source>
        <dbReference type="SAM" id="MobiDB-lite"/>
    </source>
</evidence>
<sequence length="189" mass="20880">MGASQSKSDTPDEKVFQSETPISFSPDVVNQLADRLDAPETTPERQSILDAHIRARIRDELEHLKRDEAAVRQEIEQALEKENLDRETSMAGEASSPEGESESTTGSIKNSAALFGDLEEVKAKIDKYQANKKSTEYPEVEANGAAVADCYRKNKDKPLICVSEVTKFKAAVDRLEQASPIFPVITVVR</sequence>
<dbReference type="Pfam" id="PF07956">
    <property type="entry name" value="DUF1690"/>
    <property type="match status" value="1"/>
</dbReference>
<dbReference type="EMBL" id="JAFIQS010000003">
    <property type="protein sequence ID" value="KAG5171212.1"/>
    <property type="molecule type" value="Genomic_DNA"/>
</dbReference>
<protein>
    <submittedName>
        <fullName evidence="2">Uncharacterized protein</fullName>
    </submittedName>
</protein>
<dbReference type="OrthoDB" id="5544375at2759"/>
<feature type="compositionally biased region" description="Basic and acidic residues" evidence="1">
    <location>
        <begin position="73"/>
        <end position="88"/>
    </location>
</feature>
<feature type="compositionally biased region" description="Low complexity" evidence="1">
    <location>
        <begin position="89"/>
        <end position="107"/>
    </location>
</feature>
<dbReference type="InterPro" id="IPR012471">
    <property type="entry name" value="DUF1690"/>
</dbReference>
<evidence type="ECO:0000313" key="2">
    <source>
        <dbReference type="EMBL" id="KAG5171212.1"/>
    </source>
</evidence>
<gene>
    <name evidence="2" type="ORF">JR316_003297</name>
</gene>